<keyword evidence="7" id="KW-0915">Sodium</keyword>
<sequence length="326" mass="37686">MNFNDECNPLKTEGIGLPLLFSERRSLYRCENERIESNSKNKSHYSTLEALKEWYEKDEVDRFLIGHMSSEFLVECSFEGKICPQKYIHVFINFRYGNCITINKRYQDKEQEILRTSNTGVGSGLILKLNLETEYYLPSTHTVGAKVIIHDPSEDPNPEEEGYILTPGYENLISVRQTIVQRLPAPYKDQCTDYRAEETASIKNKNECIRACIQEHNFAQCGCVDQTLTAKQESKFCDLANESENCCLNYVLDSMSRNASSCRCHLPCRSVNYNEKLSRSPLRLRKMITIHHTADKKCKPNQGNLSINIFYSSLDRHVYSQNPKWD</sequence>
<evidence type="ECO:0000256" key="3">
    <source>
        <dbReference type="ARBA" id="ARBA00022448"/>
    </source>
</evidence>
<dbReference type="PRINTS" id="PR01078">
    <property type="entry name" value="AMINACHANNEL"/>
</dbReference>
<accession>A0AAV4MXR9</accession>
<keyword evidence="8 12" id="KW-0406">Ion transport</keyword>
<evidence type="ECO:0000256" key="11">
    <source>
        <dbReference type="ARBA" id="ARBA00023303"/>
    </source>
</evidence>
<evidence type="ECO:0000256" key="10">
    <source>
        <dbReference type="ARBA" id="ARBA00023201"/>
    </source>
</evidence>
<evidence type="ECO:0000256" key="8">
    <source>
        <dbReference type="ARBA" id="ARBA00023065"/>
    </source>
</evidence>
<keyword evidence="6" id="KW-1133">Transmembrane helix</keyword>
<dbReference type="InterPro" id="IPR001873">
    <property type="entry name" value="ENaC"/>
</dbReference>
<keyword evidence="11 12" id="KW-0407">Ion channel</keyword>
<dbReference type="GO" id="GO:0015280">
    <property type="term" value="F:ligand-gated sodium channel activity"/>
    <property type="evidence" value="ECO:0007669"/>
    <property type="project" value="TreeGrafter"/>
</dbReference>
<name>A0AAV4MXR9_9ARAC</name>
<dbReference type="GO" id="GO:0005886">
    <property type="term" value="C:plasma membrane"/>
    <property type="evidence" value="ECO:0007669"/>
    <property type="project" value="TreeGrafter"/>
</dbReference>
<comment type="similarity">
    <text evidence="2 12">Belongs to the amiloride-sensitive sodium channel (TC 1.A.6) family.</text>
</comment>
<evidence type="ECO:0000256" key="4">
    <source>
        <dbReference type="ARBA" id="ARBA00022461"/>
    </source>
</evidence>
<protein>
    <submittedName>
        <fullName evidence="13">Degenerin mec-10</fullName>
    </submittedName>
</protein>
<comment type="caution">
    <text evidence="13">The sequence shown here is derived from an EMBL/GenBank/DDBJ whole genome shotgun (WGS) entry which is preliminary data.</text>
</comment>
<keyword evidence="9" id="KW-0472">Membrane</keyword>
<proteinExistence type="inferred from homology"/>
<dbReference type="PANTHER" id="PTHR11690">
    <property type="entry name" value="AMILORIDE-SENSITIVE SODIUM CHANNEL-RELATED"/>
    <property type="match status" value="1"/>
</dbReference>
<keyword evidence="10 12" id="KW-0739">Sodium transport</keyword>
<evidence type="ECO:0000256" key="5">
    <source>
        <dbReference type="ARBA" id="ARBA00022692"/>
    </source>
</evidence>
<feature type="non-terminal residue" evidence="13">
    <location>
        <position position="326"/>
    </location>
</feature>
<evidence type="ECO:0000256" key="7">
    <source>
        <dbReference type="ARBA" id="ARBA00023053"/>
    </source>
</evidence>
<dbReference type="Proteomes" id="UP001054837">
    <property type="component" value="Unassembled WGS sequence"/>
</dbReference>
<reference evidence="13 14" key="1">
    <citation type="submission" date="2021-06" db="EMBL/GenBank/DDBJ databases">
        <title>Caerostris darwini draft genome.</title>
        <authorList>
            <person name="Kono N."/>
            <person name="Arakawa K."/>
        </authorList>
    </citation>
    <scope>NUCLEOTIDE SEQUENCE [LARGE SCALE GENOMIC DNA]</scope>
</reference>
<dbReference type="PANTHER" id="PTHR11690:SF248">
    <property type="entry name" value="PICKPOCKET 17, ISOFORM A"/>
    <property type="match status" value="1"/>
</dbReference>
<keyword evidence="3 12" id="KW-0813">Transport</keyword>
<evidence type="ECO:0000313" key="14">
    <source>
        <dbReference type="Proteomes" id="UP001054837"/>
    </source>
</evidence>
<comment type="subcellular location">
    <subcellularLocation>
        <location evidence="1">Membrane</location>
        <topology evidence="1">Multi-pass membrane protein</topology>
    </subcellularLocation>
</comment>
<dbReference type="AlphaFoldDB" id="A0AAV4MXR9"/>
<evidence type="ECO:0000313" key="13">
    <source>
        <dbReference type="EMBL" id="GIX77266.1"/>
    </source>
</evidence>
<dbReference type="Gene3D" id="2.60.470.10">
    <property type="entry name" value="Acid-sensing ion channels like domains"/>
    <property type="match status" value="1"/>
</dbReference>
<keyword evidence="5 12" id="KW-0812">Transmembrane</keyword>
<dbReference type="EMBL" id="BPLQ01000998">
    <property type="protein sequence ID" value="GIX77266.1"/>
    <property type="molecule type" value="Genomic_DNA"/>
</dbReference>
<evidence type="ECO:0000256" key="1">
    <source>
        <dbReference type="ARBA" id="ARBA00004141"/>
    </source>
</evidence>
<keyword evidence="4 12" id="KW-0894">Sodium channel</keyword>
<dbReference type="Pfam" id="PF00858">
    <property type="entry name" value="ASC"/>
    <property type="match status" value="1"/>
</dbReference>
<evidence type="ECO:0000256" key="6">
    <source>
        <dbReference type="ARBA" id="ARBA00022989"/>
    </source>
</evidence>
<evidence type="ECO:0000256" key="2">
    <source>
        <dbReference type="ARBA" id="ARBA00007193"/>
    </source>
</evidence>
<gene>
    <name evidence="13" type="primary">mec-10_8</name>
    <name evidence="13" type="ORF">CDAR_383671</name>
</gene>
<evidence type="ECO:0000256" key="9">
    <source>
        <dbReference type="ARBA" id="ARBA00023136"/>
    </source>
</evidence>
<organism evidence="13 14">
    <name type="scientific">Caerostris darwini</name>
    <dbReference type="NCBI Taxonomy" id="1538125"/>
    <lineage>
        <taxon>Eukaryota</taxon>
        <taxon>Metazoa</taxon>
        <taxon>Ecdysozoa</taxon>
        <taxon>Arthropoda</taxon>
        <taxon>Chelicerata</taxon>
        <taxon>Arachnida</taxon>
        <taxon>Araneae</taxon>
        <taxon>Araneomorphae</taxon>
        <taxon>Entelegynae</taxon>
        <taxon>Araneoidea</taxon>
        <taxon>Araneidae</taxon>
        <taxon>Caerostris</taxon>
    </lineage>
</organism>
<evidence type="ECO:0000256" key="12">
    <source>
        <dbReference type="RuleBase" id="RU000679"/>
    </source>
</evidence>
<keyword evidence="14" id="KW-1185">Reference proteome</keyword>